<dbReference type="PANTHER" id="PTHR22684:SF0">
    <property type="entry name" value="RIBOSOME QUALITY CONTROL COMPLEX SUBUNIT TCF25"/>
    <property type="match status" value="1"/>
</dbReference>
<dbReference type="PANTHER" id="PTHR22684">
    <property type="entry name" value="NULP1-RELATED"/>
    <property type="match status" value="1"/>
</dbReference>
<feature type="compositionally biased region" description="Acidic residues" evidence="1">
    <location>
        <begin position="51"/>
        <end position="63"/>
    </location>
</feature>
<organism evidence="2 3">
    <name type="scientific">Heliocybe sulcata</name>
    <dbReference type="NCBI Taxonomy" id="5364"/>
    <lineage>
        <taxon>Eukaryota</taxon>
        <taxon>Fungi</taxon>
        <taxon>Dikarya</taxon>
        <taxon>Basidiomycota</taxon>
        <taxon>Agaricomycotina</taxon>
        <taxon>Agaricomycetes</taxon>
        <taxon>Gloeophyllales</taxon>
        <taxon>Gloeophyllaceae</taxon>
        <taxon>Heliocybe</taxon>
    </lineage>
</organism>
<feature type="compositionally biased region" description="Acidic residues" evidence="1">
    <location>
        <begin position="748"/>
        <end position="760"/>
    </location>
</feature>
<feature type="compositionally biased region" description="Acidic residues" evidence="1">
    <location>
        <begin position="711"/>
        <end position="724"/>
    </location>
</feature>
<evidence type="ECO:0000313" key="3">
    <source>
        <dbReference type="Proteomes" id="UP000305948"/>
    </source>
</evidence>
<dbReference type="Pfam" id="PF04910">
    <property type="entry name" value="Tcf25"/>
    <property type="match status" value="1"/>
</dbReference>
<dbReference type="STRING" id="5364.A0A5C3NID1"/>
<feature type="compositionally biased region" description="Low complexity" evidence="1">
    <location>
        <begin position="89"/>
        <end position="104"/>
    </location>
</feature>
<feature type="compositionally biased region" description="Basic residues" evidence="1">
    <location>
        <begin position="68"/>
        <end position="80"/>
    </location>
</feature>
<feature type="region of interest" description="Disordered" evidence="1">
    <location>
        <begin position="1"/>
        <end position="120"/>
    </location>
</feature>
<accession>A0A5C3NID1</accession>
<dbReference type="GO" id="GO:1990112">
    <property type="term" value="C:RQC complex"/>
    <property type="evidence" value="ECO:0007669"/>
    <property type="project" value="TreeGrafter"/>
</dbReference>
<dbReference type="OrthoDB" id="205993at2759"/>
<reference evidence="2 3" key="1">
    <citation type="journal article" date="2019" name="Nat. Ecol. Evol.">
        <title>Megaphylogeny resolves global patterns of mushroom evolution.</title>
        <authorList>
            <person name="Varga T."/>
            <person name="Krizsan K."/>
            <person name="Foldi C."/>
            <person name="Dima B."/>
            <person name="Sanchez-Garcia M."/>
            <person name="Sanchez-Ramirez S."/>
            <person name="Szollosi G.J."/>
            <person name="Szarkandi J.G."/>
            <person name="Papp V."/>
            <person name="Albert L."/>
            <person name="Andreopoulos W."/>
            <person name="Angelini C."/>
            <person name="Antonin V."/>
            <person name="Barry K.W."/>
            <person name="Bougher N.L."/>
            <person name="Buchanan P."/>
            <person name="Buyck B."/>
            <person name="Bense V."/>
            <person name="Catcheside P."/>
            <person name="Chovatia M."/>
            <person name="Cooper J."/>
            <person name="Damon W."/>
            <person name="Desjardin D."/>
            <person name="Finy P."/>
            <person name="Geml J."/>
            <person name="Haridas S."/>
            <person name="Hughes K."/>
            <person name="Justo A."/>
            <person name="Karasinski D."/>
            <person name="Kautmanova I."/>
            <person name="Kiss B."/>
            <person name="Kocsube S."/>
            <person name="Kotiranta H."/>
            <person name="LaButti K.M."/>
            <person name="Lechner B.E."/>
            <person name="Liimatainen K."/>
            <person name="Lipzen A."/>
            <person name="Lukacs Z."/>
            <person name="Mihaltcheva S."/>
            <person name="Morgado L.N."/>
            <person name="Niskanen T."/>
            <person name="Noordeloos M.E."/>
            <person name="Ohm R.A."/>
            <person name="Ortiz-Santana B."/>
            <person name="Ovrebo C."/>
            <person name="Racz N."/>
            <person name="Riley R."/>
            <person name="Savchenko A."/>
            <person name="Shiryaev A."/>
            <person name="Soop K."/>
            <person name="Spirin V."/>
            <person name="Szebenyi C."/>
            <person name="Tomsovsky M."/>
            <person name="Tulloss R.E."/>
            <person name="Uehling J."/>
            <person name="Grigoriev I.V."/>
            <person name="Vagvolgyi C."/>
            <person name="Papp T."/>
            <person name="Martin F.M."/>
            <person name="Miettinen O."/>
            <person name="Hibbett D.S."/>
            <person name="Nagy L.G."/>
        </authorList>
    </citation>
    <scope>NUCLEOTIDE SEQUENCE [LARGE SCALE GENOMIC DNA]</scope>
    <source>
        <strain evidence="2 3">OMC1185</strain>
    </source>
</reference>
<proteinExistence type="predicted"/>
<evidence type="ECO:0000313" key="2">
    <source>
        <dbReference type="EMBL" id="TFK53351.1"/>
    </source>
</evidence>
<feature type="region of interest" description="Disordered" evidence="1">
    <location>
        <begin position="744"/>
        <end position="772"/>
    </location>
</feature>
<dbReference type="InterPro" id="IPR006994">
    <property type="entry name" value="TCF25/Rqc1"/>
</dbReference>
<dbReference type="AlphaFoldDB" id="A0A5C3NID1"/>
<feature type="region of interest" description="Disordered" evidence="1">
    <location>
        <begin position="696"/>
        <end position="730"/>
    </location>
</feature>
<dbReference type="GO" id="GO:0072344">
    <property type="term" value="P:rescue of stalled ribosome"/>
    <property type="evidence" value="ECO:0007669"/>
    <property type="project" value="TreeGrafter"/>
</dbReference>
<evidence type="ECO:0000256" key="1">
    <source>
        <dbReference type="SAM" id="MobiDB-lite"/>
    </source>
</evidence>
<dbReference type="EMBL" id="ML213507">
    <property type="protein sequence ID" value="TFK53351.1"/>
    <property type="molecule type" value="Genomic_DNA"/>
</dbReference>
<name>A0A5C3NID1_9AGAM</name>
<keyword evidence="3" id="KW-1185">Reference proteome</keyword>
<dbReference type="GO" id="GO:1990116">
    <property type="term" value="P:ribosome-associated ubiquitin-dependent protein catabolic process"/>
    <property type="evidence" value="ECO:0007669"/>
    <property type="project" value="TreeGrafter"/>
</dbReference>
<feature type="compositionally biased region" description="Basic and acidic residues" evidence="1">
    <location>
        <begin position="761"/>
        <end position="772"/>
    </location>
</feature>
<dbReference type="Proteomes" id="UP000305948">
    <property type="component" value="Unassembled WGS sequence"/>
</dbReference>
<sequence>MPPRLNKRQQREVEELSALGGVEDPVSSEEEVKPQPKVGGGTGFAALLQPEDVDDEGEEEEEDSVARPKSKKSKKKKKKTSGTPASIVAPATPTPETESTAPGPSKKDRKAAKKARANEKGVDDIDKVLAELSVKYPDIKSTSGPSSSSSTSLSSLLTLNSTNLDPNAELRRLFGSKVVPSSSSKSKVRSTLARPKDGWWPAKLREGLSLRPLDDSEFEEKRRRWGWSVERDEKWHTVVYDKRYKSVTAGFVTTVLAGDPEGFWRILSKLPYHADTLLQLAEAYRYRDEHAQATDFAERALFAYERAFTGTSLLNGVNRLDFDRVENRPFFLAVHRIILDLQRRGCQRTAFEFAKLLYSLDPAADPHGALLHLDSLAVKAGSGEWLLEVYDFFDDINKDEKSQRWHGRMDPSILPGWMYSRALALRMKEDSDKSKHHEASDSALKDAIRAFPSVVPLLADKADIVLSSDVRSHRVFRVQTGSNIQAENIAYLLSHMYALRASALWKQNTAYGAWLASTAQSLLPNAGTATPPKFTALFTLPTLVYSVYRHVIILESSSPTYRPLFSFLPREVLGGTGRQLACDPLPPPTKVSEYDEKYFEGVGAWEEGSGRRDRREEERVRRYLQAILDANPQLAQQFPGGWAQLLQAAAQMGEGGLEDLIFNMAQEMPGGNAGLGREMPGGMPGEMEMQFLDEAEVGEQEEPTRAGDAVGVEDDEDDDDEEGDVNVASMPVRLIRSFMTRLWGGGAADEDDDDDTSHEEDDGRPLRGGDVD</sequence>
<gene>
    <name evidence="2" type="ORF">OE88DRAFT_1733291</name>
</gene>
<protein>
    <submittedName>
        <fullName evidence="2">DUF654-domain-containing protein</fullName>
    </submittedName>
</protein>